<dbReference type="RefSeq" id="WP_386845250.1">
    <property type="nucleotide sequence ID" value="NZ_JBHUMK010000040.1"/>
</dbReference>
<keyword evidence="5" id="KW-1185">Reference proteome</keyword>
<dbReference type="InterPro" id="IPR014628">
    <property type="entry name" value="Man6P_isomerase_Firm_short"/>
</dbReference>
<evidence type="ECO:0000313" key="5">
    <source>
        <dbReference type="Proteomes" id="UP001597475"/>
    </source>
</evidence>
<dbReference type="PIRSF" id="PIRSF036894">
    <property type="entry name" value="PMI_Firm_short"/>
    <property type="match status" value="1"/>
</dbReference>
<gene>
    <name evidence="4" type="ORF">ACFSR9_09560</name>
</gene>
<name>A0ABW5P5F5_9DEIO</name>
<dbReference type="InterPro" id="IPR011051">
    <property type="entry name" value="RmlC_Cupin_sf"/>
</dbReference>
<keyword evidence="2" id="KW-0862">Zinc</keyword>
<protein>
    <submittedName>
        <fullName evidence="4">Type I phosphomannose isomerase catalytic subunit</fullName>
    </submittedName>
</protein>
<dbReference type="PANTHER" id="PTHR42742">
    <property type="entry name" value="TRANSCRIPTIONAL REPRESSOR MPRA"/>
    <property type="match status" value="1"/>
</dbReference>
<reference evidence="5" key="1">
    <citation type="journal article" date="2019" name="Int. J. Syst. Evol. Microbiol.">
        <title>The Global Catalogue of Microorganisms (GCM) 10K type strain sequencing project: providing services to taxonomists for standard genome sequencing and annotation.</title>
        <authorList>
            <consortium name="The Broad Institute Genomics Platform"/>
            <consortium name="The Broad Institute Genome Sequencing Center for Infectious Disease"/>
            <person name="Wu L."/>
            <person name="Ma J."/>
        </authorList>
    </citation>
    <scope>NUCLEOTIDE SEQUENCE [LARGE SCALE GENOMIC DNA]</scope>
    <source>
        <strain evidence="5">KCTC 33842</strain>
    </source>
</reference>
<comment type="caution">
    <text evidence="4">The sequence shown here is derived from an EMBL/GenBank/DDBJ whole genome shotgun (WGS) entry which is preliminary data.</text>
</comment>
<sequence>MSGIYLGPAVSSSESRRCRNPIDTILSSGNGTTPIGELWTIHDQGTVMAGPFTGRTLADLASQYPREILGSAASGSRFPLLIKLLDCADWLSVQVHPDDAQAARLEGAGACGKTEAWHILAAEPDARLIAGTSAGITGEELRRAILEGRLMEHVVHHEVHAGDTFFIPAGTVHALGPGLLLYEVQQNSNTTFRIYDWDRPADAGRELHLQQSAEVCLPSSVQPFIHGEPAHPGAQELLRCDHFILERLFSDGSAAVDRDTGSQSFHALTVVRGEGVFQAKGEAYPLGLYQSVLVPAALGTYNFTGNFEVLCSRLPGSA</sequence>
<dbReference type="InterPro" id="IPR051804">
    <property type="entry name" value="Carb_Metab_Reg_Kinase/Isom"/>
</dbReference>
<dbReference type="Proteomes" id="UP001597475">
    <property type="component" value="Unassembled WGS sequence"/>
</dbReference>
<dbReference type="CDD" id="cd07010">
    <property type="entry name" value="cupin_PMI_type_I_N_bac"/>
    <property type="match status" value="1"/>
</dbReference>
<evidence type="ECO:0000256" key="1">
    <source>
        <dbReference type="ARBA" id="ARBA00022723"/>
    </source>
</evidence>
<dbReference type="EMBL" id="JBHUMK010000040">
    <property type="protein sequence ID" value="MFD2609680.1"/>
    <property type="molecule type" value="Genomic_DNA"/>
</dbReference>
<accession>A0ABW5P5F5</accession>
<keyword evidence="4" id="KW-0413">Isomerase</keyword>
<proteinExistence type="predicted"/>
<feature type="domain" description="Phosphomannose isomerase type I catalytic" evidence="3">
    <location>
        <begin position="32"/>
        <end position="105"/>
    </location>
</feature>
<dbReference type="Gene3D" id="2.60.120.10">
    <property type="entry name" value="Jelly Rolls"/>
    <property type="match status" value="2"/>
</dbReference>
<evidence type="ECO:0000256" key="2">
    <source>
        <dbReference type="ARBA" id="ARBA00022833"/>
    </source>
</evidence>
<keyword evidence="1" id="KW-0479">Metal-binding</keyword>
<dbReference type="InterPro" id="IPR014710">
    <property type="entry name" value="RmlC-like_jellyroll"/>
</dbReference>
<dbReference type="PANTHER" id="PTHR42742:SF3">
    <property type="entry name" value="FRUCTOKINASE"/>
    <property type="match status" value="1"/>
</dbReference>
<evidence type="ECO:0000313" key="4">
    <source>
        <dbReference type="EMBL" id="MFD2609680.1"/>
    </source>
</evidence>
<organism evidence="4 5">
    <name type="scientific">Deinococcus taklimakanensis</name>
    <dbReference type="NCBI Taxonomy" id="536443"/>
    <lineage>
        <taxon>Bacteria</taxon>
        <taxon>Thermotogati</taxon>
        <taxon>Deinococcota</taxon>
        <taxon>Deinococci</taxon>
        <taxon>Deinococcales</taxon>
        <taxon>Deinococcaceae</taxon>
        <taxon>Deinococcus</taxon>
    </lineage>
</organism>
<dbReference type="SUPFAM" id="SSF51182">
    <property type="entry name" value="RmlC-like cupins"/>
    <property type="match status" value="1"/>
</dbReference>
<dbReference type="GO" id="GO:0016853">
    <property type="term" value="F:isomerase activity"/>
    <property type="evidence" value="ECO:0007669"/>
    <property type="project" value="UniProtKB-KW"/>
</dbReference>
<evidence type="ECO:0000259" key="3">
    <source>
        <dbReference type="Pfam" id="PF20511"/>
    </source>
</evidence>
<dbReference type="Pfam" id="PF20511">
    <property type="entry name" value="PMI_typeI_cat"/>
    <property type="match status" value="1"/>
</dbReference>
<dbReference type="InterPro" id="IPR046457">
    <property type="entry name" value="PMI_typeI_cat"/>
</dbReference>